<dbReference type="InterPro" id="IPR026169">
    <property type="entry name" value="MIEAP"/>
</dbReference>
<evidence type="ECO:0000256" key="9">
    <source>
        <dbReference type="ARBA" id="ARBA00023121"/>
    </source>
</evidence>
<evidence type="ECO:0000313" key="17">
    <source>
        <dbReference type="Proteomes" id="UP001347796"/>
    </source>
</evidence>
<dbReference type="InterPro" id="IPR031981">
    <property type="entry name" value="MIEAP_C"/>
</dbReference>
<dbReference type="AlphaFoldDB" id="A0AAN8JYM1"/>
<feature type="coiled-coil region" evidence="13">
    <location>
        <begin position="504"/>
        <end position="545"/>
    </location>
</feature>
<dbReference type="PANTHER" id="PTHR21771">
    <property type="entry name" value="MITOCHONDRIA-EATING PROTEIN-RELATED"/>
    <property type="match status" value="1"/>
</dbReference>
<evidence type="ECO:0000256" key="8">
    <source>
        <dbReference type="ARBA" id="ARBA00023054"/>
    </source>
</evidence>
<protein>
    <recommendedName>
        <fullName evidence="5">Mitochondria-eating protein</fullName>
    </recommendedName>
    <alternativeName>
        <fullName evidence="12">Spermatogenesis-associated protein 18</fullName>
    </alternativeName>
</protein>
<dbReference type="GO" id="GO:0005759">
    <property type="term" value="C:mitochondrial matrix"/>
    <property type="evidence" value="ECO:0007669"/>
    <property type="project" value="UniProtKB-SubCell"/>
</dbReference>
<comment type="similarity">
    <text evidence="4">Belongs to the MIEAP family.</text>
</comment>
<feature type="region of interest" description="Disordered" evidence="14">
    <location>
        <begin position="457"/>
        <end position="485"/>
    </location>
</feature>
<dbReference type="Proteomes" id="UP001347796">
    <property type="component" value="Unassembled WGS sequence"/>
</dbReference>
<gene>
    <name evidence="16" type="ORF">SNE40_007791</name>
</gene>
<keyword evidence="10" id="KW-0496">Mitochondrion</keyword>
<evidence type="ECO:0000256" key="11">
    <source>
        <dbReference type="ARBA" id="ARBA00023136"/>
    </source>
</evidence>
<comment type="caution">
    <text evidence="16">The sequence shown here is derived from an EMBL/GenBank/DDBJ whole genome shotgun (WGS) entry which is preliminary data.</text>
</comment>
<feature type="domain" description="Mitochondria-eating protein C-terminal" evidence="15">
    <location>
        <begin position="563"/>
        <end position="761"/>
    </location>
</feature>
<feature type="compositionally biased region" description="Polar residues" evidence="14">
    <location>
        <begin position="476"/>
        <end position="485"/>
    </location>
</feature>
<keyword evidence="6" id="KW-0963">Cytoplasm</keyword>
<dbReference type="GO" id="GO:0008289">
    <property type="term" value="F:lipid binding"/>
    <property type="evidence" value="ECO:0007669"/>
    <property type="project" value="UniProtKB-KW"/>
</dbReference>
<keyword evidence="11" id="KW-0472">Membrane</keyword>
<sequence>MINLRKSTSSYVMPRVRRPSSYHGYQKQNPVVKKEKVHVWQSVHWADFFPDETFTMDSTDITPQYSTNKILTLVETKRFEECARFISRLNTHIIKTILVELPISHLHLHVPQSLNVLDAIYTQVQQACLTSFPLQQLRTDELLKNMVILFSRPPNSNNQDKNCNMYFPYCRNILKIITAAEPQFYRMVRQKKQNIDQCLKHLGKHGMVNSISGRSNSKMMSLHDALKVEFERVISLYKTALQKLLEFSLSAKNPSESSVNSGPAPSEASHQRMLQVHKEDIQDRLIKNKTVFNVVEPAVMNQALKNLMQILEKRIEYDKMILFQETELRKLYGCDKSAYVSVTMRQYSQAYTTLIQMIRDGCGDFLDLEGLDETSSGEDDLYATPASVYAKIDRLRAVSLDALNDYSGGSNSGRSERGKACRISSPLLAGGLLSIPLRKHSRESSPLYYIPETNVKGHNSSTSSIGPPVPKPRSKVLSTQPDSMTSSYVKMVDSSADSSETSSVHTLKKEVEYLTKELNQAREEIKRLQEREKHLRDRLSDQVQKQFNRSNQHFENLNLGTKRPTELIRQYGNLYTDGRLDALDALDDLKDLEELSILKTKILFSIIVLAFRSAQEMIDSTRSQVYKTLNIPPDIAAHDTLSLDIQQHIDRYLQQTFDRIDVTSSVKNVCEQIYETLFDYPCLRECEGLVQFVDECVQIALGLLIQNPPFVISYSDFEYKRDNHVRFHTSDPGSEIIKNYLWPCLLEGEGGRCVSKGYVVT</sequence>
<dbReference type="GO" id="GO:0035695">
    <property type="term" value="P:mitophagy by internal vacuole formation"/>
    <property type="evidence" value="ECO:0007669"/>
    <property type="project" value="TreeGrafter"/>
</dbReference>
<keyword evidence="7" id="KW-1000">Mitochondrion outer membrane</keyword>
<evidence type="ECO:0000256" key="4">
    <source>
        <dbReference type="ARBA" id="ARBA00008233"/>
    </source>
</evidence>
<evidence type="ECO:0000313" key="16">
    <source>
        <dbReference type="EMBL" id="KAK6185590.1"/>
    </source>
</evidence>
<reference evidence="16 17" key="1">
    <citation type="submission" date="2024-01" db="EMBL/GenBank/DDBJ databases">
        <title>The genome of the rayed Mediterranean limpet Patella caerulea (Linnaeus, 1758).</title>
        <authorList>
            <person name="Anh-Thu Weber A."/>
            <person name="Halstead-Nussloch G."/>
        </authorList>
    </citation>
    <scope>NUCLEOTIDE SEQUENCE [LARGE SCALE GENOMIC DNA]</scope>
    <source>
        <strain evidence="16">AATW-2023a</strain>
        <tissue evidence="16">Whole specimen</tissue>
    </source>
</reference>
<evidence type="ECO:0000259" key="15">
    <source>
        <dbReference type="Pfam" id="PF16026"/>
    </source>
</evidence>
<evidence type="ECO:0000256" key="10">
    <source>
        <dbReference type="ARBA" id="ARBA00023128"/>
    </source>
</evidence>
<keyword evidence="17" id="KW-1185">Reference proteome</keyword>
<evidence type="ECO:0000256" key="6">
    <source>
        <dbReference type="ARBA" id="ARBA00022490"/>
    </source>
</evidence>
<dbReference type="GO" id="GO:0035694">
    <property type="term" value="P:mitochondrial protein catabolic process"/>
    <property type="evidence" value="ECO:0007669"/>
    <property type="project" value="InterPro"/>
</dbReference>
<dbReference type="GO" id="GO:0005741">
    <property type="term" value="C:mitochondrial outer membrane"/>
    <property type="evidence" value="ECO:0007669"/>
    <property type="project" value="UniProtKB-SubCell"/>
</dbReference>
<keyword evidence="9" id="KW-0446">Lipid-binding</keyword>
<dbReference type="PANTHER" id="PTHR21771:SF1">
    <property type="entry name" value="MITOCHONDRIA-EATING PROTEIN"/>
    <property type="match status" value="1"/>
</dbReference>
<evidence type="ECO:0000256" key="3">
    <source>
        <dbReference type="ARBA" id="ARBA00004496"/>
    </source>
</evidence>
<proteinExistence type="inferred from homology"/>
<evidence type="ECO:0000256" key="1">
    <source>
        <dbReference type="ARBA" id="ARBA00004294"/>
    </source>
</evidence>
<evidence type="ECO:0000256" key="7">
    <source>
        <dbReference type="ARBA" id="ARBA00022787"/>
    </source>
</evidence>
<evidence type="ECO:0000256" key="12">
    <source>
        <dbReference type="ARBA" id="ARBA00032687"/>
    </source>
</evidence>
<evidence type="ECO:0000256" key="13">
    <source>
        <dbReference type="SAM" id="Coils"/>
    </source>
</evidence>
<evidence type="ECO:0000256" key="14">
    <source>
        <dbReference type="SAM" id="MobiDB-lite"/>
    </source>
</evidence>
<evidence type="ECO:0000256" key="2">
    <source>
        <dbReference type="ARBA" id="ARBA00004305"/>
    </source>
</evidence>
<accession>A0AAN8JYM1</accession>
<dbReference type="Pfam" id="PF16026">
    <property type="entry name" value="MIEAP"/>
    <property type="match status" value="1"/>
</dbReference>
<comment type="subcellular location">
    <subcellularLocation>
        <location evidence="3">Cytoplasm</location>
    </subcellularLocation>
    <subcellularLocation>
        <location evidence="2">Mitochondrion matrix</location>
    </subcellularLocation>
    <subcellularLocation>
        <location evidence="1">Mitochondrion outer membrane</location>
    </subcellularLocation>
</comment>
<name>A0AAN8JYM1_PATCE</name>
<organism evidence="16 17">
    <name type="scientific">Patella caerulea</name>
    <name type="common">Rayed Mediterranean limpet</name>
    <dbReference type="NCBI Taxonomy" id="87958"/>
    <lineage>
        <taxon>Eukaryota</taxon>
        <taxon>Metazoa</taxon>
        <taxon>Spiralia</taxon>
        <taxon>Lophotrochozoa</taxon>
        <taxon>Mollusca</taxon>
        <taxon>Gastropoda</taxon>
        <taxon>Patellogastropoda</taxon>
        <taxon>Patelloidea</taxon>
        <taxon>Patellidae</taxon>
        <taxon>Patella</taxon>
    </lineage>
</organism>
<evidence type="ECO:0000256" key="5">
    <source>
        <dbReference type="ARBA" id="ARBA00019863"/>
    </source>
</evidence>
<keyword evidence="8 13" id="KW-0175">Coiled coil</keyword>
<dbReference type="EMBL" id="JAZGQO010000006">
    <property type="protein sequence ID" value="KAK6185590.1"/>
    <property type="molecule type" value="Genomic_DNA"/>
</dbReference>